<evidence type="ECO:0000256" key="7">
    <source>
        <dbReference type="ARBA" id="ARBA00023235"/>
    </source>
</evidence>
<gene>
    <name evidence="8" type="ORF">SLEP1_g48347</name>
</gene>
<proteinExistence type="inferred from homology"/>
<keyword evidence="9" id="KW-1185">Reference proteome</keyword>
<dbReference type="PANTHER" id="PTHR45866:SF1">
    <property type="entry name" value="DNA GYRASE SUBUNIT B, MITOCHONDRIAL"/>
    <property type="match status" value="1"/>
</dbReference>
<dbReference type="GO" id="GO:0003677">
    <property type="term" value="F:DNA binding"/>
    <property type="evidence" value="ECO:0007669"/>
    <property type="project" value="UniProtKB-KW"/>
</dbReference>
<accession>A0AAV5LTJ7</accession>
<evidence type="ECO:0000256" key="5">
    <source>
        <dbReference type="ARBA" id="ARBA00023029"/>
    </source>
</evidence>
<comment type="catalytic activity">
    <reaction evidence="1">
        <text>ATP-dependent breakage, passage and rejoining of double-stranded DNA.</text>
        <dbReference type="EC" id="5.6.2.2"/>
    </reaction>
</comment>
<organism evidence="8 9">
    <name type="scientific">Rubroshorea leprosula</name>
    <dbReference type="NCBI Taxonomy" id="152421"/>
    <lineage>
        <taxon>Eukaryota</taxon>
        <taxon>Viridiplantae</taxon>
        <taxon>Streptophyta</taxon>
        <taxon>Embryophyta</taxon>
        <taxon>Tracheophyta</taxon>
        <taxon>Spermatophyta</taxon>
        <taxon>Magnoliopsida</taxon>
        <taxon>eudicotyledons</taxon>
        <taxon>Gunneridae</taxon>
        <taxon>Pentapetalae</taxon>
        <taxon>rosids</taxon>
        <taxon>malvids</taxon>
        <taxon>Malvales</taxon>
        <taxon>Dipterocarpaceae</taxon>
        <taxon>Rubroshorea</taxon>
    </lineage>
</organism>
<dbReference type="PANTHER" id="PTHR45866">
    <property type="entry name" value="DNA GYRASE/TOPOISOMERASE SUBUNIT B"/>
    <property type="match status" value="1"/>
</dbReference>
<keyword evidence="7" id="KW-0413">Isomerase</keyword>
<sequence length="142" mass="15925">MDVLHAGGKFGGSSSWYGVYVGLHGVGLSVVNALSEALEVTVWRDGMEYQQRYSPGKPVTSLICNTLPIEEEDHQGTSIWFWPDKGAAIEFDYNTIARELAFLNPKLTITFKKEDSDPEENVYNEYLYAGGWIGRICEMAKH</sequence>
<keyword evidence="6" id="KW-0238">DNA-binding</keyword>
<evidence type="ECO:0000313" key="8">
    <source>
        <dbReference type="EMBL" id="GKV40741.1"/>
    </source>
</evidence>
<evidence type="ECO:0000313" key="9">
    <source>
        <dbReference type="Proteomes" id="UP001054252"/>
    </source>
</evidence>
<dbReference type="AlphaFoldDB" id="A0AAV5LTJ7"/>
<dbReference type="GO" id="GO:0005524">
    <property type="term" value="F:ATP binding"/>
    <property type="evidence" value="ECO:0007669"/>
    <property type="project" value="UniProtKB-KW"/>
</dbReference>
<dbReference type="SUPFAM" id="SSF55874">
    <property type="entry name" value="ATPase domain of HSP90 chaperone/DNA topoisomerase II/histidine kinase"/>
    <property type="match status" value="1"/>
</dbReference>
<reference evidence="8 9" key="1">
    <citation type="journal article" date="2021" name="Commun. Biol.">
        <title>The genome of Shorea leprosula (Dipterocarpaceae) highlights the ecological relevance of drought in aseasonal tropical rainforests.</title>
        <authorList>
            <person name="Ng K.K.S."/>
            <person name="Kobayashi M.J."/>
            <person name="Fawcett J.A."/>
            <person name="Hatakeyama M."/>
            <person name="Paape T."/>
            <person name="Ng C.H."/>
            <person name="Ang C.C."/>
            <person name="Tnah L.H."/>
            <person name="Lee C.T."/>
            <person name="Nishiyama T."/>
            <person name="Sese J."/>
            <person name="O'Brien M.J."/>
            <person name="Copetti D."/>
            <person name="Mohd Noor M.I."/>
            <person name="Ong R.C."/>
            <person name="Putra M."/>
            <person name="Sireger I.Z."/>
            <person name="Indrioko S."/>
            <person name="Kosugi Y."/>
            <person name="Izuno A."/>
            <person name="Isagi Y."/>
            <person name="Lee S.L."/>
            <person name="Shimizu K.K."/>
        </authorList>
    </citation>
    <scope>NUCLEOTIDE SEQUENCE [LARGE SCALE GENOMIC DNA]</scope>
    <source>
        <strain evidence="8">214</strain>
    </source>
</reference>
<comment type="similarity">
    <text evidence="2">Belongs to the type II topoisomerase GyrB family.</text>
</comment>
<dbReference type="EMBL" id="BPVZ01000144">
    <property type="protein sequence ID" value="GKV40741.1"/>
    <property type="molecule type" value="Genomic_DNA"/>
</dbReference>
<evidence type="ECO:0000256" key="2">
    <source>
        <dbReference type="ARBA" id="ARBA00010708"/>
    </source>
</evidence>
<keyword evidence="5" id="KW-0799">Topoisomerase</keyword>
<evidence type="ECO:0000256" key="6">
    <source>
        <dbReference type="ARBA" id="ARBA00023125"/>
    </source>
</evidence>
<dbReference type="InterPro" id="IPR036890">
    <property type="entry name" value="HATPase_C_sf"/>
</dbReference>
<evidence type="ECO:0000256" key="1">
    <source>
        <dbReference type="ARBA" id="ARBA00000185"/>
    </source>
</evidence>
<keyword evidence="3" id="KW-0547">Nucleotide-binding</keyword>
<dbReference type="GO" id="GO:0003918">
    <property type="term" value="F:DNA topoisomerase type II (double strand cut, ATP-hydrolyzing) activity"/>
    <property type="evidence" value="ECO:0007669"/>
    <property type="project" value="UniProtKB-EC"/>
</dbReference>
<comment type="caution">
    <text evidence="8">The sequence shown here is derived from an EMBL/GenBank/DDBJ whole genome shotgun (WGS) entry which is preliminary data.</text>
</comment>
<dbReference type="Proteomes" id="UP001054252">
    <property type="component" value="Unassembled WGS sequence"/>
</dbReference>
<evidence type="ECO:0008006" key="10">
    <source>
        <dbReference type="Google" id="ProtNLM"/>
    </source>
</evidence>
<evidence type="ECO:0000256" key="3">
    <source>
        <dbReference type="ARBA" id="ARBA00022741"/>
    </source>
</evidence>
<dbReference type="Gene3D" id="3.30.565.10">
    <property type="entry name" value="Histidine kinase-like ATPase, C-terminal domain"/>
    <property type="match status" value="1"/>
</dbReference>
<keyword evidence="4" id="KW-0067">ATP-binding</keyword>
<protein>
    <recommendedName>
        <fullName evidence="10">DNA gyrase subunit B</fullName>
    </recommendedName>
</protein>
<name>A0AAV5LTJ7_9ROSI</name>
<evidence type="ECO:0000256" key="4">
    <source>
        <dbReference type="ARBA" id="ARBA00022840"/>
    </source>
</evidence>